<proteinExistence type="predicted"/>
<dbReference type="RefSeq" id="WP_222110762.1">
    <property type="nucleotide sequence ID" value="NZ_BAAARB010000002.1"/>
</dbReference>
<reference evidence="3 4" key="1">
    <citation type="journal article" date="2019" name="Int. J. Syst. Evol. Microbiol.">
        <title>The Global Catalogue of Microorganisms (GCM) 10K type strain sequencing project: providing services to taxonomists for standard genome sequencing and annotation.</title>
        <authorList>
            <consortium name="The Broad Institute Genomics Platform"/>
            <consortium name="The Broad Institute Genome Sequencing Center for Infectious Disease"/>
            <person name="Wu L."/>
            <person name="Ma J."/>
        </authorList>
    </citation>
    <scope>NUCLEOTIDE SEQUENCE [LARGE SCALE GENOMIC DNA]</scope>
    <source>
        <strain evidence="3 4">JCM 16227</strain>
    </source>
</reference>
<comment type="caution">
    <text evidence="3">The sequence shown here is derived from an EMBL/GenBank/DDBJ whole genome shotgun (WGS) entry which is preliminary data.</text>
</comment>
<dbReference type="EMBL" id="BAAARB010000002">
    <property type="protein sequence ID" value="GAA2368190.1"/>
    <property type="molecule type" value="Genomic_DNA"/>
</dbReference>
<evidence type="ECO:0000256" key="2">
    <source>
        <dbReference type="SAM" id="Phobius"/>
    </source>
</evidence>
<protein>
    <submittedName>
        <fullName evidence="3">Uncharacterized protein</fullName>
    </submittedName>
</protein>
<evidence type="ECO:0000313" key="4">
    <source>
        <dbReference type="Proteomes" id="UP001501170"/>
    </source>
</evidence>
<name>A0ABN3H3V6_9ACTN</name>
<keyword evidence="2" id="KW-0812">Transmembrane</keyword>
<organism evidence="3 4">
    <name type="scientific">Gordonia cholesterolivorans</name>
    <dbReference type="NCBI Taxonomy" id="559625"/>
    <lineage>
        <taxon>Bacteria</taxon>
        <taxon>Bacillati</taxon>
        <taxon>Actinomycetota</taxon>
        <taxon>Actinomycetes</taxon>
        <taxon>Mycobacteriales</taxon>
        <taxon>Gordoniaceae</taxon>
        <taxon>Gordonia</taxon>
    </lineage>
</organism>
<feature type="region of interest" description="Disordered" evidence="1">
    <location>
        <begin position="126"/>
        <end position="178"/>
    </location>
</feature>
<keyword evidence="2" id="KW-0472">Membrane</keyword>
<evidence type="ECO:0000256" key="1">
    <source>
        <dbReference type="SAM" id="MobiDB-lite"/>
    </source>
</evidence>
<feature type="compositionally biased region" description="Basic and acidic residues" evidence="1">
    <location>
        <begin position="126"/>
        <end position="164"/>
    </location>
</feature>
<keyword evidence="4" id="KW-1185">Reference proteome</keyword>
<sequence length="205" mass="22571">MTGTAWDRYLGAVNDLAAIDGELIDERRRSDHLFQERERNVAVEAADREQCLAGLDGRRDALSEQLDAAARTIGLDRVPAAAVPQQARHAHVVLADLELVVGRLQKHASVVEGYERAKKRIARDETDRAARREELTAKQAERERKLAEARERAVDERRRHEPTRVAKPVATDPLPAPPAPSRTGAIVAGAVGTLIVLIIVLVLIL</sequence>
<evidence type="ECO:0000313" key="3">
    <source>
        <dbReference type="EMBL" id="GAA2368190.1"/>
    </source>
</evidence>
<gene>
    <name evidence="3" type="ORF">GCM10009855_04340</name>
</gene>
<feature type="transmembrane region" description="Helical" evidence="2">
    <location>
        <begin position="184"/>
        <end position="204"/>
    </location>
</feature>
<keyword evidence="2" id="KW-1133">Transmembrane helix</keyword>
<dbReference type="Proteomes" id="UP001501170">
    <property type="component" value="Unassembled WGS sequence"/>
</dbReference>
<accession>A0ABN3H3V6</accession>